<evidence type="ECO:0000256" key="9">
    <source>
        <dbReference type="ARBA" id="ARBA00022917"/>
    </source>
</evidence>
<protein>
    <recommendedName>
        <fullName evidence="4">tyrosine--tRNA ligase</fullName>
        <ecNumber evidence="4">6.1.1.1</ecNumber>
    </recommendedName>
    <alternativeName>
        <fullName evidence="11">Tyrosyl-tRNA synthetase</fullName>
    </alternativeName>
</protein>
<dbReference type="OrthoDB" id="677838at2759"/>
<name>A0A5J9UJB9_9POAL</name>
<comment type="caution">
    <text evidence="13">The sequence shown here is derived from an EMBL/GenBank/DDBJ whole genome shotgun (WGS) entry which is preliminary data.</text>
</comment>
<comment type="subcellular location">
    <subcellularLocation>
        <location evidence="2">Cytoplasm</location>
        <location evidence="2">Cytosol</location>
    </subcellularLocation>
</comment>
<organism evidence="13 14">
    <name type="scientific">Eragrostis curvula</name>
    <name type="common">weeping love grass</name>
    <dbReference type="NCBI Taxonomy" id="38414"/>
    <lineage>
        <taxon>Eukaryota</taxon>
        <taxon>Viridiplantae</taxon>
        <taxon>Streptophyta</taxon>
        <taxon>Embryophyta</taxon>
        <taxon>Tracheophyta</taxon>
        <taxon>Spermatophyta</taxon>
        <taxon>Magnoliopsida</taxon>
        <taxon>Liliopsida</taxon>
        <taxon>Poales</taxon>
        <taxon>Poaceae</taxon>
        <taxon>PACMAD clade</taxon>
        <taxon>Chloridoideae</taxon>
        <taxon>Eragrostideae</taxon>
        <taxon>Eragrostidinae</taxon>
        <taxon>Eragrostis</taxon>
    </lineage>
</organism>
<keyword evidence="10" id="KW-0030">Aminoacyl-tRNA synthetase</keyword>
<dbReference type="GO" id="GO:0005829">
    <property type="term" value="C:cytosol"/>
    <property type="evidence" value="ECO:0007669"/>
    <property type="project" value="UniProtKB-SubCell"/>
</dbReference>
<evidence type="ECO:0000256" key="7">
    <source>
        <dbReference type="ARBA" id="ARBA00022741"/>
    </source>
</evidence>
<evidence type="ECO:0000256" key="8">
    <source>
        <dbReference type="ARBA" id="ARBA00022840"/>
    </source>
</evidence>
<dbReference type="NCBIfam" id="NF006330">
    <property type="entry name" value="PRK08560.1"/>
    <property type="match status" value="1"/>
</dbReference>
<dbReference type="Gramene" id="TVU23822">
    <property type="protein sequence ID" value="TVU23822"/>
    <property type="gene ID" value="EJB05_26205"/>
</dbReference>
<proteinExistence type="inferred from homology"/>
<dbReference type="Pfam" id="PF00579">
    <property type="entry name" value="tRNA-synt_1b"/>
    <property type="match status" value="3"/>
</dbReference>
<evidence type="ECO:0000256" key="11">
    <source>
        <dbReference type="ARBA" id="ARBA00033323"/>
    </source>
</evidence>
<keyword evidence="14" id="KW-1185">Reference proteome</keyword>
<comment type="similarity">
    <text evidence="3">Belongs to the class-I aminoacyl-tRNA synthetase family.</text>
</comment>
<dbReference type="GO" id="GO:0006437">
    <property type="term" value="P:tyrosyl-tRNA aminoacylation"/>
    <property type="evidence" value="ECO:0007669"/>
    <property type="project" value="TreeGrafter"/>
</dbReference>
<dbReference type="Gene3D" id="3.40.50.620">
    <property type="entry name" value="HUPs"/>
    <property type="match status" value="3"/>
</dbReference>
<dbReference type="GO" id="GO:0005524">
    <property type="term" value="F:ATP binding"/>
    <property type="evidence" value="ECO:0007669"/>
    <property type="project" value="UniProtKB-KW"/>
</dbReference>
<dbReference type="PANTHER" id="PTHR46264:SF4">
    <property type="entry name" value="TYROSINE--TRNA LIGASE, CYTOPLASMIC"/>
    <property type="match status" value="1"/>
</dbReference>
<evidence type="ECO:0000256" key="2">
    <source>
        <dbReference type="ARBA" id="ARBA00004514"/>
    </source>
</evidence>
<dbReference type="EC" id="6.1.1.1" evidence="4"/>
<evidence type="ECO:0000313" key="14">
    <source>
        <dbReference type="Proteomes" id="UP000324897"/>
    </source>
</evidence>
<evidence type="ECO:0000256" key="5">
    <source>
        <dbReference type="ARBA" id="ARBA00022490"/>
    </source>
</evidence>
<gene>
    <name evidence="13" type="ORF">EJB05_26205</name>
</gene>
<keyword evidence="7" id="KW-0547">Nucleotide-binding</keyword>
<dbReference type="InterPro" id="IPR014729">
    <property type="entry name" value="Rossmann-like_a/b/a_fold"/>
</dbReference>
<evidence type="ECO:0000256" key="10">
    <source>
        <dbReference type="ARBA" id="ARBA00023146"/>
    </source>
</evidence>
<reference evidence="13 14" key="1">
    <citation type="journal article" date="2019" name="Sci. Rep.">
        <title>A high-quality genome of Eragrostis curvula grass provides insights into Poaceae evolution and supports new strategies to enhance forage quality.</title>
        <authorList>
            <person name="Carballo J."/>
            <person name="Santos B.A.C.M."/>
            <person name="Zappacosta D."/>
            <person name="Garbus I."/>
            <person name="Selva J.P."/>
            <person name="Gallo C.A."/>
            <person name="Diaz A."/>
            <person name="Albertini E."/>
            <person name="Caccamo M."/>
            <person name="Echenique V."/>
        </authorList>
    </citation>
    <scope>NUCLEOTIDE SEQUENCE [LARGE SCALE GENOMIC DNA]</scope>
    <source>
        <strain evidence="14">cv. Victoria</strain>
        <tissue evidence="13">Leaf</tissue>
    </source>
</reference>
<evidence type="ECO:0000256" key="3">
    <source>
        <dbReference type="ARBA" id="ARBA00005594"/>
    </source>
</evidence>
<dbReference type="SUPFAM" id="SSF52374">
    <property type="entry name" value="Nucleotidylyl transferase"/>
    <property type="match status" value="2"/>
</dbReference>
<dbReference type="Proteomes" id="UP000324897">
    <property type="component" value="Chromosome 2"/>
</dbReference>
<comment type="function">
    <text evidence="1">Catalyzes the attachment of tyrosine to tRNA(Tyr) in a two-step reaction: tyrosine is first activated by ATP to form Tyr-AMP and then transferred to the acceptor end of tRNA(Tyr).</text>
</comment>
<keyword evidence="5" id="KW-0963">Cytoplasm</keyword>
<dbReference type="InterPro" id="IPR002305">
    <property type="entry name" value="aa-tRNA-synth_Ic"/>
</dbReference>
<evidence type="ECO:0000256" key="12">
    <source>
        <dbReference type="ARBA" id="ARBA00048248"/>
    </source>
</evidence>
<comment type="catalytic activity">
    <reaction evidence="12">
        <text>tRNA(Tyr) + L-tyrosine + ATP = L-tyrosyl-tRNA(Tyr) + AMP + diphosphate + H(+)</text>
        <dbReference type="Rhea" id="RHEA:10220"/>
        <dbReference type="Rhea" id="RHEA-COMP:9706"/>
        <dbReference type="Rhea" id="RHEA-COMP:9707"/>
        <dbReference type="ChEBI" id="CHEBI:15378"/>
        <dbReference type="ChEBI" id="CHEBI:30616"/>
        <dbReference type="ChEBI" id="CHEBI:33019"/>
        <dbReference type="ChEBI" id="CHEBI:58315"/>
        <dbReference type="ChEBI" id="CHEBI:78442"/>
        <dbReference type="ChEBI" id="CHEBI:78536"/>
        <dbReference type="ChEBI" id="CHEBI:456215"/>
        <dbReference type="EC" id="6.1.1.1"/>
    </reaction>
</comment>
<evidence type="ECO:0000313" key="13">
    <source>
        <dbReference type="EMBL" id="TVU23822.1"/>
    </source>
</evidence>
<dbReference type="FunFam" id="3.40.50.620:FF:000085">
    <property type="entry name" value="Tyrosine--tRNA ligase 1 cytoplasmic"/>
    <property type="match status" value="2"/>
</dbReference>
<accession>A0A5J9UJB9</accession>
<dbReference type="Gene3D" id="1.10.240.10">
    <property type="entry name" value="Tyrosyl-Transfer RNA Synthetase"/>
    <property type="match status" value="1"/>
</dbReference>
<dbReference type="EMBL" id="RWGY01000013">
    <property type="protein sequence ID" value="TVU23822.1"/>
    <property type="molecule type" value="Genomic_DNA"/>
</dbReference>
<evidence type="ECO:0000256" key="6">
    <source>
        <dbReference type="ARBA" id="ARBA00022598"/>
    </source>
</evidence>
<keyword evidence="6" id="KW-0436">Ligase</keyword>
<dbReference type="FunFam" id="3.40.50.620:FF:000103">
    <property type="entry name" value="tyrosine--tRNA ligase 1, cytoplasmic"/>
    <property type="match status" value="1"/>
</dbReference>
<keyword evidence="8" id="KW-0067">ATP-binding</keyword>
<keyword evidence="9" id="KW-0648">Protein biosynthesis</keyword>
<evidence type="ECO:0000256" key="1">
    <source>
        <dbReference type="ARBA" id="ARBA00002025"/>
    </source>
</evidence>
<dbReference type="InterPro" id="IPR050489">
    <property type="entry name" value="Tyr-tRNA_synthase"/>
</dbReference>
<sequence>MAANNPEEKAEVLRGVADDIVGDEDLPQLLREKANPFCFDGFEPSGNMNIAQGIGTVTRVNKMVRAGFRVKIVIADWFALLNKKMGGDFDMIRAAGHCMIDTWKALGMDMDGVEFLWSSEEIQKRASEYWPLVLDIAQKSSVERIVSCSEIMGRTEKDDLSAGQFMYPLMQCADVFFFEVDICQMGMDQKEIRYLVLKNMSQGLKNMSKCDESSAIFMEDNESQVKGKIKKAFCPPKTIEGNPCLEYIKHIVFPWFGRFDVLRKEANGGDKIYNRMEDVFVDYASGALHPADVKNNLSKAINQILQLVRDHFKNRSNAKVPFDVVKPVLSSSIEDLPGSMPPKIVKERLATLLSIGEECIEEEELQQLLRDKPNPICYDGFEPSGRMHIAQGVGKALNINKMIRSGCRVKIWIADWFAMLNKKIGADLNKIQTVGRYMIEIWKALGMNTDGVEFLWASEEINKQINEYWSLVMDIAQKRSLNRIVRCCQIMGRSEKDALSAAQILYPLMQCADIFFLEVDICQMGMDQRKVNMLAREYCEVIRRNNRPIILSHHMLPGFKEGQQKMSKSDPSSAIFMEDNESEVNLKIKEAFCPIKTVDGNPCLEYVKHIVFPWFGRFEVLREEDNGGNKNYNKVEEVFEDYSSGTLHPDDVKSALAKAINQILQPVRDHFNNNSDAKALFSTVKVGVHGNTFSFSRGYAT</sequence>
<dbReference type="AlphaFoldDB" id="A0A5J9UJB9"/>
<evidence type="ECO:0000256" key="4">
    <source>
        <dbReference type="ARBA" id="ARBA00013160"/>
    </source>
</evidence>
<dbReference type="GO" id="GO:0004831">
    <property type="term" value="F:tyrosine-tRNA ligase activity"/>
    <property type="evidence" value="ECO:0007669"/>
    <property type="project" value="UniProtKB-EC"/>
</dbReference>
<dbReference type="PANTHER" id="PTHR46264">
    <property type="entry name" value="TYROSINE-TRNA LIGASE"/>
    <property type="match status" value="1"/>
</dbReference>